<dbReference type="SUPFAM" id="SSF56601">
    <property type="entry name" value="beta-lactamase/transpeptidase-like"/>
    <property type="match status" value="1"/>
</dbReference>
<reference evidence="2 3" key="1">
    <citation type="submission" date="2019-03" db="EMBL/GenBank/DDBJ databases">
        <title>Genomic Encyclopedia of Type Strains, Phase IV (KMG-IV): sequencing the most valuable type-strain genomes for metagenomic binning, comparative biology and taxonomic classification.</title>
        <authorList>
            <person name="Goeker M."/>
        </authorList>
    </citation>
    <scope>NUCLEOTIDE SEQUENCE [LARGE SCALE GENOMIC DNA]</scope>
    <source>
        <strain evidence="2 3">DSM 44684</strain>
    </source>
</reference>
<dbReference type="AlphaFoldDB" id="A0A4R1G6U6"/>
<dbReference type="InterPro" id="IPR012338">
    <property type="entry name" value="Beta-lactam/transpept-like"/>
</dbReference>
<gene>
    <name evidence="2" type="ORF">DFR71_0542</name>
</gene>
<dbReference type="STRING" id="1210063.GCA_001612665_02559"/>
<dbReference type="Gene3D" id="3.40.710.10">
    <property type="entry name" value="DD-peptidase/beta-lactamase superfamily"/>
    <property type="match status" value="1"/>
</dbReference>
<evidence type="ECO:0000313" key="3">
    <source>
        <dbReference type="Proteomes" id="UP000294856"/>
    </source>
</evidence>
<dbReference type="EMBL" id="SMFR01000001">
    <property type="protein sequence ID" value="TCJ99561.1"/>
    <property type="molecule type" value="Genomic_DNA"/>
</dbReference>
<dbReference type="OrthoDB" id="9809635at2"/>
<keyword evidence="3" id="KW-1185">Reference proteome</keyword>
<dbReference type="PANTHER" id="PTHR43319">
    <property type="entry name" value="BETA-LACTAMASE-RELATED"/>
    <property type="match status" value="1"/>
</dbReference>
<accession>A0A4R1G6U6</accession>
<name>A0A4R1G6U6_9NOCA</name>
<organism evidence="2 3">
    <name type="scientific">Nocardia alba</name>
    <dbReference type="NCBI Taxonomy" id="225051"/>
    <lineage>
        <taxon>Bacteria</taxon>
        <taxon>Bacillati</taxon>
        <taxon>Actinomycetota</taxon>
        <taxon>Actinomycetes</taxon>
        <taxon>Mycobacteriales</taxon>
        <taxon>Nocardiaceae</taxon>
        <taxon>Nocardia</taxon>
    </lineage>
</organism>
<sequence length="382" mass="41053">MSSSSGFCRDEFAGVRSAFDEQLAAGAELGAALCVTVDGDPVLDLWGGYADPERTTPWAADTLVNVFSVTKTMTALCALLLVDRGELDVDQRVAHYWPEFAANGKADIEVRHLLSHTSGVSGWDKPIALSDIYDTDAAAARLATQAPWWEPGTASGYHAINYGHLIGELVRRITGRSLGAFFADELAGPLGADFHIGTGPEHADRIATLVPPQMPDFDLSTLDQDSVLIKTLTSPWLEVSETATPAWRAAEIGGTNGHGNARSVARIQSLIANGGELSGRRFLSPATIELIFREQADGIDLALLAPLRFGIGYGLPRPETFPHIPDGRVCWWAGYGGSMVVNDLGRRVTFAYTMNRMATGLIGSDRCDSYLKATFDAVGDIR</sequence>
<dbReference type="InterPro" id="IPR001466">
    <property type="entry name" value="Beta-lactam-related"/>
</dbReference>
<dbReference type="Proteomes" id="UP000294856">
    <property type="component" value="Unassembled WGS sequence"/>
</dbReference>
<evidence type="ECO:0000259" key="1">
    <source>
        <dbReference type="Pfam" id="PF00144"/>
    </source>
</evidence>
<protein>
    <submittedName>
        <fullName evidence="2">CubicO group peptidase (Beta-lactamase class C family)</fullName>
    </submittedName>
</protein>
<dbReference type="InterPro" id="IPR052907">
    <property type="entry name" value="Beta-lactamase/esterase"/>
</dbReference>
<evidence type="ECO:0000313" key="2">
    <source>
        <dbReference type="EMBL" id="TCJ99561.1"/>
    </source>
</evidence>
<proteinExistence type="predicted"/>
<feature type="domain" description="Beta-lactamase-related" evidence="1">
    <location>
        <begin position="16"/>
        <end position="359"/>
    </location>
</feature>
<comment type="caution">
    <text evidence="2">The sequence shown here is derived from an EMBL/GenBank/DDBJ whole genome shotgun (WGS) entry which is preliminary data.</text>
</comment>
<dbReference type="RefSeq" id="WP_067449462.1">
    <property type="nucleotide sequence ID" value="NZ_SMFR01000001.1"/>
</dbReference>
<dbReference type="Pfam" id="PF00144">
    <property type="entry name" value="Beta-lactamase"/>
    <property type="match status" value="1"/>
</dbReference>
<dbReference type="PANTHER" id="PTHR43319:SF3">
    <property type="entry name" value="BETA-LACTAMASE-RELATED DOMAIN-CONTAINING PROTEIN"/>
    <property type="match status" value="1"/>
</dbReference>